<comment type="similarity">
    <text evidence="1">Belongs to the RutC family.</text>
</comment>
<dbReference type="PANTHER" id="PTHR11803">
    <property type="entry name" value="2-IMINOBUTANOATE/2-IMINOPROPANOATE DEAMINASE RIDA"/>
    <property type="match status" value="1"/>
</dbReference>
<dbReference type="InterPro" id="IPR019897">
    <property type="entry name" value="RidA_CS"/>
</dbReference>
<dbReference type="SUPFAM" id="SSF55298">
    <property type="entry name" value="YjgF-like"/>
    <property type="match status" value="1"/>
</dbReference>
<evidence type="ECO:0000313" key="2">
    <source>
        <dbReference type="EMBL" id="KAK7100278.1"/>
    </source>
</evidence>
<dbReference type="CDD" id="cd00448">
    <property type="entry name" value="YjgF_YER057c_UK114_family"/>
    <property type="match status" value="1"/>
</dbReference>
<dbReference type="NCBIfam" id="TIGR00004">
    <property type="entry name" value="Rid family detoxifying hydrolase"/>
    <property type="match status" value="1"/>
</dbReference>
<gene>
    <name evidence="2" type="ORF">V1264_023259</name>
</gene>
<dbReference type="EMBL" id="JBAMIC010000011">
    <property type="protein sequence ID" value="KAK7100278.1"/>
    <property type="molecule type" value="Genomic_DNA"/>
</dbReference>
<dbReference type="InterPro" id="IPR006175">
    <property type="entry name" value="YjgF/YER057c/UK114"/>
</dbReference>
<dbReference type="GO" id="GO:0005829">
    <property type="term" value="C:cytosol"/>
    <property type="evidence" value="ECO:0007669"/>
    <property type="project" value="TreeGrafter"/>
</dbReference>
<reference evidence="2 3" key="1">
    <citation type="submission" date="2024-02" db="EMBL/GenBank/DDBJ databases">
        <title>Chromosome-scale genome assembly of the rough periwinkle Littorina saxatilis.</title>
        <authorList>
            <person name="De Jode A."/>
            <person name="Faria R."/>
            <person name="Formenti G."/>
            <person name="Sims Y."/>
            <person name="Smith T.P."/>
            <person name="Tracey A."/>
            <person name="Wood J.M.D."/>
            <person name="Zagrodzka Z.B."/>
            <person name="Johannesson K."/>
            <person name="Butlin R.K."/>
            <person name="Leder E.H."/>
        </authorList>
    </citation>
    <scope>NUCLEOTIDE SEQUENCE [LARGE SCALE GENOMIC DNA]</scope>
    <source>
        <strain evidence="2">Snail1</strain>
        <tissue evidence="2">Muscle</tissue>
    </source>
</reference>
<name>A0AAN9G965_9CAEN</name>
<proteinExistence type="inferred from homology"/>
<dbReference type="InterPro" id="IPR035959">
    <property type="entry name" value="RutC-like_sf"/>
</dbReference>
<accession>A0AAN9G965</accession>
<organism evidence="2 3">
    <name type="scientific">Littorina saxatilis</name>
    <dbReference type="NCBI Taxonomy" id="31220"/>
    <lineage>
        <taxon>Eukaryota</taxon>
        <taxon>Metazoa</taxon>
        <taxon>Spiralia</taxon>
        <taxon>Lophotrochozoa</taxon>
        <taxon>Mollusca</taxon>
        <taxon>Gastropoda</taxon>
        <taxon>Caenogastropoda</taxon>
        <taxon>Littorinimorpha</taxon>
        <taxon>Littorinoidea</taxon>
        <taxon>Littorinidae</taxon>
        <taxon>Littorina</taxon>
    </lineage>
</organism>
<dbReference type="Pfam" id="PF01042">
    <property type="entry name" value="Ribonuc_L-PSP"/>
    <property type="match status" value="1"/>
</dbReference>
<sequence length="136" mass="14341">MANIVRKIVNAATAPKAVGPYSQAIIADNTMYMSGMIGFIPSTMEIIPGGAGPETDQALKNMGEVLKEAGATYNNIVKTTVLLADISDYATVNEVYSKYFSENKPARAAYQVAALPKGAKVEIEAIAILGNIVDGK</sequence>
<dbReference type="GO" id="GO:0019239">
    <property type="term" value="F:deaminase activity"/>
    <property type="evidence" value="ECO:0007669"/>
    <property type="project" value="TreeGrafter"/>
</dbReference>
<dbReference type="Gene3D" id="3.30.1330.40">
    <property type="entry name" value="RutC-like"/>
    <property type="match status" value="1"/>
</dbReference>
<comment type="caution">
    <text evidence="2">The sequence shown here is derived from an EMBL/GenBank/DDBJ whole genome shotgun (WGS) entry which is preliminary data.</text>
</comment>
<evidence type="ECO:0000256" key="1">
    <source>
        <dbReference type="ARBA" id="ARBA00010552"/>
    </source>
</evidence>
<dbReference type="AlphaFoldDB" id="A0AAN9G965"/>
<dbReference type="GO" id="GO:0005739">
    <property type="term" value="C:mitochondrion"/>
    <property type="evidence" value="ECO:0007669"/>
    <property type="project" value="TreeGrafter"/>
</dbReference>
<evidence type="ECO:0000313" key="3">
    <source>
        <dbReference type="Proteomes" id="UP001374579"/>
    </source>
</evidence>
<dbReference type="Proteomes" id="UP001374579">
    <property type="component" value="Unassembled WGS sequence"/>
</dbReference>
<dbReference type="PROSITE" id="PS01094">
    <property type="entry name" value="UPF0076"/>
    <property type="match status" value="1"/>
</dbReference>
<keyword evidence="3" id="KW-1185">Reference proteome</keyword>
<dbReference type="FunFam" id="3.30.1330.40:FF:000001">
    <property type="entry name" value="L-PSP family endoribonuclease"/>
    <property type="match status" value="1"/>
</dbReference>
<dbReference type="PANTHER" id="PTHR11803:SF39">
    <property type="entry name" value="2-IMINOBUTANOATE_2-IMINOPROPANOATE DEAMINASE"/>
    <property type="match status" value="1"/>
</dbReference>
<protein>
    <recommendedName>
        <fullName evidence="4">2-iminobutanoate/2-iminopropanoate deaminase</fullName>
    </recommendedName>
</protein>
<evidence type="ECO:0008006" key="4">
    <source>
        <dbReference type="Google" id="ProtNLM"/>
    </source>
</evidence>
<dbReference type="InterPro" id="IPR006056">
    <property type="entry name" value="RidA"/>
</dbReference>